<dbReference type="SMART" id="SM00670">
    <property type="entry name" value="PINc"/>
    <property type="match status" value="1"/>
</dbReference>
<organism evidence="2 3">
    <name type="scientific">Algoriphagus hitonicola</name>
    <dbReference type="NCBI Taxonomy" id="435880"/>
    <lineage>
        <taxon>Bacteria</taxon>
        <taxon>Pseudomonadati</taxon>
        <taxon>Bacteroidota</taxon>
        <taxon>Cytophagia</taxon>
        <taxon>Cytophagales</taxon>
        <taxon>Cyclobacteriaceae</taxon>
        <taxon>Algoriphagus</taxon>
    </lineage>
</organism>
<evidence type="ECO:0000313" key="3">
    <source>
        <dbReference type="Proteomes" id="UP000199642"/>
    </source>
</evidence>
<feature type="domain" description="PIN" evidence="1">
    <location>
        <begin position="1"/>
        <end position="116"/>
    </location>
</feature>
<reference evidence="3" key="1">
    <citation type="submission" date="2016-10" db="EMBL/GenBank/DDBJ databases">
        <authorList>
            <person name="Varghese N."/>
            <person name="Submissions S."/>
        </authorList>
    </citation>
    <scope>NUCLEOTIDE SEQUENCE [LARGE SCALE GENOMIC DNA]</scope>
    <source>
        <strain evidence="3">DSM 19315</strain>
    </source>
</reference>
<dbReference type="PANTHER" id="PTHR34610">
    <property type="entry name" value="SSL7007 PROTEIN"/>
    <property type="match status" value="1"/>
</dbReference>
<name>A0A1I2UV60_9BACT</name>
<dbReference type="Proteomes" id="UP000199642">
    <property type="component" value="Unassembled WGS sequence"/>
</dbReference>
<keyword evidence="3" id="KW-1185">Reference proteome</keyword>
<dbReference type="OrthoDB" id="595154at2"/>
<dbReference type="InterPro" id="IPR029060">
    <property type="entry name" value="PIN-like_dom_sf"/>
</dbReference>
<dbReference type="STRING" id="435880.SAMN04487988_10843"/>
<dbReference type="SUPFAM" id="SSF88723">
    <property type="entry name" value="PIN domain-like"/>
    <property type="match status" value="1"/>
</dbReference>
<dbReference type="InterPro" id="IPR002716">
    <property type="entry name" value="PIN_dom"/>
</dbReference>
<dbReference type="Pfam" id="PF13470">
    <property type="entry name" value="PIN_3"/>
    <property type="match status" value="1"/>
</dbReference>
<gene>
    <name evidence="2" type="ORF">SAMN04487988_10843</name>
</gene>
<dbReference type="NCBIfam" id="TIGR00305">
    <property type="entry name" value="putative toxin-antitoxin system toxin component, PIN family"/>
    <property type="match status" value="1"/>
</dbReference>
<proteinExistence type="predicted"/>
<dbReference type="PANTHER" id="PTHR34610:SF3">
    <property type="entry name" value="SSL7007 PROTEIN"/>
    <property type="match status" value="1"/>
</dbReference>
<sequence length="137" mass="15979">MKVVLDTNILISALISKSYPSKILEAIFKTPSIELCLSEEIFREYAEVLARPKFSRFNDFYHHALIVLHQIKRIAVFYNPKRSVDILEDKSDNKFLELCLECKANILVTGNFNDFNISKFRNTQILSPKEFYLKLSN</sequence>
<protein>
    <submittedName>
        <fullName evidence="2">PIN domain-containing protein</fullName>
    </submittedName>
</protein>
<dbReference type="Gene3D" id="3.40.50.1010">
    <property type="entry name" value="5'-nuclease"/>
    <property type="match status" value="1"/>
</dbReference>
<dbReference type="InterPro" id="IPR002850">
    <property type="entry name" value="PIN_toxin-like"/>
</dbReference>
<evidence type="ECO:0000259" key="1">
    <source>
        <dbReference type="SMART" id="SM00670"/>
    </source>
</evidence>
<accession>A0A1I2UV60</accession>
<evidence type="ECO:0000313" key="2">
    <source>
        <dbReference type="EMBL" id="SFG78641.1"/>
    </source>
</evidence>
<dbReference type="RefSeq" id="WP_092791887.1">
    <property type="nucleotide sequence ID" value="NZ_FOPC01000008.1"/>
</dbReference>
<dbReference type="AlphaFoldDB" id="A0A1I2UV60"/>
<dbReference type="EMBL" id="FOPC01000008">
    <property type="protein sequence ID" value="SFG78641.1"/>
    <property type="molecule type" value="Genomic_DNA"/>
</dbReference>